<feature type="transmembrane region" description="Helical" evidence="2">
    <location>
        <begin position="29"/>
        <end position="50"/>
    </location>
</feature>
<dbReference type="GO" id="GO:0004252">
    <property type="term" value="F:serine-type endopeptidase activity"/>
    <property type="evidence" value="ECO:0007669"/>
    <property type="project" value="InterPro"/>
</dbReference>
<dbReference type="SUPFAM" id="SSF50494">
    <property type="entry name" value="Trypsin-like serine proteases"/>
    <property type="match status" value="1"/>
</dbReference>
<evidence type="ECO:0000256" key="2">
    <source>
        <dbReference type="SAM" id="Phobius"/>
    </source>
</evidence>
<keyword evidence="2" id="KW-0472">Membrane</keyword>
<protein>
    <recommendedName>
        <fullName evidence="3">Peptidase S1 domain-containing protein</fullName>
    </recommendedName>
</protein>
<sequence length="117" mass="13907">MPAYPVRESDDNLNRIIGGWEARPHSLPWQLYVLLGYTFNYIYFQFEIILSCRKYHMHYFQGDSGGPLFCKVNNVYVQYGIVSYRPLGFRPGSLSVYTRLSTYINWLKISAWKYDRD</sequence>
<dbReference type="Pfam" id="PF00089">
    <property type="entry name" value="Trypsin"/>
    <property type="match status" value="1"/>
</dbReference>
<feature type="domain" description="Peptidase S1" evidence="3">
    <location>
        <begin position="60"/>
        <end position="107"/>
    </location>
</feature>
<dbReference type="InterPro" id="IPR043504">
    <property type="entry name" value="Peptidase_S1_PA_chymotrypsin"/>
</dbReference>
<keyword evidence="1" id="KW-1015">Disulfide bond</keyword>
<gene>
    <name evidence="4" type="ORF">D917_03746</name>
</gene>
<evidence type="ECO:0000313" key="4">
    <source>
        <dbReference type="EMBL" id="OUC40885.1"/>
    </source>
</evidence>
<dbReference type="Proteomes" id="UP000243006">
    <property type="component" value="Unassembled WGS sequence"/>
</dbReference>
<evidence type="ECO:0000259" key="3">
    <source>
        <dbReference type="Pfam" id="PF00089"/>
    </source>
</evidence>
<dbReference type="PANTHER" id="PTHR24250">
    <property type="entry name" value="CHYMOTRYPSIN-RELATED"/>
    <property type="match status" value="1"/>
</dbReference>
<evidence type="ECO:0000313" key="5">
    <source>
        <dbReference type="Proteomes" id="UP000243006"/>
    </source>
</evidence>
<dbReference type="PANTHER" id="PTHR24250:SF27">
    <property type="entry name" value="ELASTASE 2 LIKE"/>
    <property type="match status" value="1"/>
</dbReference>
<keyword evidence="2" id="KW-1133">Transmembrane helix</keyword>
<reference evidence="4 5" key="1">
    <citation type="submission" date="2015-04" db="EMBL/GenBank/DDBJ databases">
        <title>Draft genome of the roundworm Trichinella nativa.</title>
        <authorList>
            <person name="Mitreva M."/>
        </authorList>
    </citation>
    <scope>NUCLEOTIDE SEQUENCE [LARGE SCALE GENOMIC DNA]</scope>
    <source>
        <strain evidence="4 5">ISS45</strain>
    </source>
</reference>
<dbReference type="InterPro" id="IPR001254">
    <property type="entry name" value="Trypsin_dom"/>
</dbReference>
<dbReference type="AlphaFoldDB" id="A0A1Y3E764"/>
<name>A0A1Y3E764_9BILA</name>
<keyword evidence="2" id="KW-0812">Transmembrane</keyword>
<comment type="caution">
    <text evidence="4">The sequence shown here is derived from an EMBL/GenBank/DDBJ whole genome shotgun (WGS) entry which is preliminary data.</text>
</comment>
<organism evidence="4 5">
    <name type="scientific">Trichinella nativa</name>
    <dbReference type="NCBI Taxonomy" id="6335"/>
    <lineage>
        <taxon>Eukaryota</taxon>
        <taxon>Metazoa</taxon>
        <taxon>Ecdysozoa</taxon>
        <taxon>Nematoda</taxon>
        <taxon>Enoplea</taxon>
        <taxon>Dorylaimia</taxon>
        <taxon>Trichinellida</taxon>
        <taxon>Trichinellidae</taxon>
        <taxon>Trichinella</taxon>
    </lineage>
</organism>
<dbReference type="Gene3D" id="2.40.10.10">
    <property type="entry name" value="Trypsin-like serine proteases"/>
    <property type="match status" value="1"/>
</dbReference>
<dbReference type="GO" id="GO:0006508">
    <property type="term" value="P:proteolysis"/>
    <property type="evidence" value="ECO:0007669"/>
    <property type="project" value="InterPro"/>
</dbReference>
<proteinExistence type="predicted"/>
<dbReference type="InterPro" id="IPR009003">
    <property type="entry name" value="Peptidase_S1_PA"/>
</dbReference>
<accession>A0A1Y3E764</accession>
<dbReference type="EMBL" id="LVZM01022201">
    <property type="protein sequence ID" value="OUC40885.1"/>
    <property type="molecule type" value="Genomic_DNA"/>
</dbReference>
<evidence type="ECO:0000256" key="1">
    <source>
        <dbReference type="ARBA" id="ARBA00023157"/>
    </source>
</evidence>